<evidence type="ECO:0000313" key="9">
    <source>
        <dbReference type="EMBL" id="MEN2792747.1"/>
    </source>
</evidence>
<keyword evidence="2 7" id="KW-0813">Transport</keyword>
<accession>A0ABU9YAB2</accession>
<keyword evidence="6 7" id="KW-0472">Membrane</keyword>
<evidence type="ECO:0000256" key="2">
    <source>
        <dbReference type="ARBA" id="ARBA00022448"/>
    </source>
</evidence>
<keyword evidence="4 7" id="KW-0812">Transmembrane</keyword>
<dbReference type="RefSeq" id="WP_343887108.1">
    <property type="nucleotide sequence ID" value="NZ_BAAAEH010000001.1"/>
</dbReference>
<dbReference type="Pfam" id="PF00528">
    <property type="entry name" value="BPD_transp_1"/>
    <property type="match status" value="1"/>
</dbReference>
<evidence type="ECO:0000313" key="10">
    <source>
        <dbReference type="Proteomes" id="UP001419910"/>
    </source>
</evidence>
<dbReference type="PROSITE" id="PS50928">
    <property type="entry name" value="ABC_TM1"/>
    <property type="match status" value="1"/>
</dbReference>
<evidence type="ECO:0000256" key="4">
    <source>
        <dbReference type="ARBA" id="ARBA00022692"/>
    </source>
</evidence>
<gene>
    <name evidence="9" type="ORF">ABC974_24170</name>
</gene>
<keyword evidence="3" id="KW-1003">Cell membrane</keyword>
<dbReference type="CDD" id="cd06261">
    <property type="entry name" value="TM_PBP2"/>
    <property type="match status" value="1"/>
</dbReference>
<dbReference type="Gene3D" id="1.10.3720.10">
    <property type="entry name" value="MetI-like"/>
    <property type="match status" value="1"/>
</dbReference>
<protein>
    <submittedName>
        <fullName evidence="9">Sugar ABC transporter permease</fullName>
    </submittedName>
</protein>
<evidence type="ECO:0000256" key="6">
    <source>
        <dbReference type="ARBA" id="ARBA00023136"/>
    </source>
</evidence>
<keyword evidence="10" id="KW-1185">Reference proteome</keyword>
<name>A0ABU9YAB2_9SPHN</name>
<feature type="transmembrane region" description="Helical" evidence="7">
    <location>
        <begin position="221"/>
        <end position="241"/>
    </location>
</feature>
<feature type="transmembrane region" description="Helical" evidence="7">
    <location>
        <begin position="262"/>
        <end position="288"/>
    </location>
</feature>
<evidence type="ECO:0000256" key="7">
    <source>
        <dbReference type="RuleBase" id="RU363032"/>
    </source>
</evidence>
<evidence type="ECO:0000256" key="5">
    <source>
        <dbReference type="ARBA" id="ARBA00022989"/>
    </source>
</evidence>
<feature type="transmembrane region" description="Helical" evidence="7">
    <location>
        <begin position="167"/>
        <end position="187"/>
    </location>
</feature>
<dbReference type="PANTHER" id="PTHR43005">
    <property type="entry name" value="BLR7065 PROTEIN"/>
    <property type="match status" value="1"/>
</dbReference>
<dbReference type="InterPro" id="IPR000515">
    <property type="entry name" value="MetI-like"/>
</dbReference>
<evidence type="ECO:0000259" key="8">
    <source>
        <dbReference type="PROSITE" id="PS50928"/>
    </source>
</evidence>
<evidence type="ECO:0000256" key="1">
    <source>
        <dbReference type="ARBA" id="ARBA00004651"/>
    </source>
</evidence>
<feature type="transmembrane region" description="Helical" evidence="7">
    <location>
        <begin position="82"/>
        <end position="103"/>
    </location>
</feature>
<feature type="domain" description="ABC transmembrane type-1" evidence="8">
    <location>
        <begin position="78"/>
        <end position="287"/>
    </location>
</feature>
<organism evidence="9 10">
    <name type="scientific">Sphingomonas oligophenolica</name>
    <dbReference type="NCBI Taxonomy" id="301154"/>
    <lineage>
        <taxon>Bacteria</taxon>
        <taxon>Pseudomonadati</taxon>
        <taxon>Pseudomonadota</taxon>
        <taxon>Alphaproteobacteria</taxon>
        <taxon>Sphingomonadales</taxon>
        <taxon>Sphingomonadaceae</taxon>
        <taxon>Sphingomonas</taxon>
    </lineage>
</organism>
<comment type="caution">
    <text evidence="9">The sequence shown here is derived from an EMBL/GenBank/DDBJ whole genome shotgun (WGS) entry which is preliminary data.</text>
</comment>
<dbReference type="PANTHER" id="PTHR43005:SF2">
    <property type="entry name" value="INTEGRAL MEMBRANE SUGAR TRANSPORT PROTEIN"/>
    <property type="match status" value="1"/>
</dbReference>
<evidence type="ECO:0000256" key="3">
    <source>
        <dbReference type="ARBA" id="ARBA00022475"/>
    </source>
</evidence>
<keyword evidence="5 7" id="KW-1133">Transmembrane helix</keyword>
<feature type="transmembrane region" description="Helical" evidence="7">
    <location>
        <begin position="21"/>
        <end position="44"/>
    </location>
</feature>
<proteinExistence type="inferred from homology"/>
<dbReference type="InterPro" id="IPR035906">
    <property type="entry name" value="MetI-like_sf"/>
</dbReference>
<comment type="subcellular location">
    <subcellularLocation>
        <location evidence="1 7">Cell membrane</location>
        <topology evidence="1 7">Multi-pass membrane protein</topology>
    </subcellularLocation>
</comment>
<feature type="transmembrane region" description="Helical" evidence="7">
    <location>
        <begin position="112"/>
        <end position="131"/>
    </location>
</feature>
<dbReference type="Proteomes" id="UP001419910">
    <property type="component" value="Unassembled WGS sequence"/>
</dbReference>
<dbReference type="EMBL" id="JBDIME010000033">
    <property type="protein sequence ID" value="MEN2792747.1"/>
    <property type="molecule type" value="Genomic_DNA"/>
</dbReference>
<reference evidence="9 10" key="1">
    <citation type="submission" date="2024-05" db="EMBL/GenBank/DDBJ databases">
        <authorList>
            <person name="Liu Q."/>
            <person name="Xin Y.-H."/>
        </authorList>
    </citation>
    <scope>NUCLEOTIDE SEQUENCE [LARGE SCALE GENOMIC DNA]</scope>
    <source>
        <strain evidence="9 10">CGMCC 1.10181</strain>
    </source>
</reference>
<sequence length="297" mass="31903">MTAPAVPAGSSRAYLRGQGRLLVAPAVVLLLAASILPFIATFWFSLIDYRLLSPGAHRFVGLANYVKLVTDPGFLPALGNTLLLIGLVLALSIGLGLAIALLIERAVIGRGILRLLIISPFFVMPPVAALLWKNLLMQPVSGFFAWIASLFGMPALDWFANAPLTSIGLIVAWQWLPFACLILLTSLQSFDREQREAAELDGASSLAIFRYLVLPHLARPMAIIVMMETIFLLSVFAEIFVTTGGGRASSNLAFLVYSQVMLQYDIGAASAAGIVAVIFANILAFFLVRAVGRSLDA</sequence>
<dbReference type="SUPFAM" id="SSF161098">
    <property type="entry name" value="MetI-like"/>
    <property type="match status" value="1"/>
</dbReference>
<comment type="similarity">
    <text evidence="7">Belongs to the binding-protein-dependent transport system permease family.</text>
</comment>